<dbReference type="InterPro" id="IPR016040">
    <property type="entry name" value="NAD(P)-bd_dom"/>
</dbReference>
<dbReference type="Gene3D" id="3.40.50.720">
    <property type="entry name" value="NAD(P)-binding Rossmann-like Domain"/>
    <property type="match status" value="1"/>
</dbReference>
<organism evidence="3 4">
    <name type="scientific">Exophiala spinifera</name>
    <dbReference type="NCBI Taxonomy" id="91928"/>
    <lineage>
        <taxon>Eukaryota</taxon>
        <taxon>Fungi</taxon>
        <taxon>Dikarya</taxon>
        <taxon>Ascomycota</taxon>
        <taxon>Pezizomycotina</taxon>
        <taxon>Eurotiomycetes</taxon>
        <taxon>Chaetothyriomycetidae</taxon>
        <taxon>Chaetothyriales</taxon>
        <taxon>Herpotrichiellaceae</taxon>
        <taxon>Exophiala</taxon>
    </lineage>
</organism>
<dbReference type="GeneID" id="27337848"/>
<dbReference type="PANTHER" id="PTHR43355">
    <property type="entry name" value="FLAVIN REDUCTASE (NADPH)"/>
    <property type="match status" value="1"/>
</dbReference>
<gene>
    <name evidence="3" type="ORF">PV08_10765</name>
</gene>
<reference evidence="3 4" key="1">
    <citation type="submission" date="2015-01" db="EMBL/GenBank/DDBJ databases">
        <title>The Genome Sequence of Exophiala spinifera CBS89968.</title>
        <authorList>
            <consortium name="The Broad Institute Genomics Platform"/>
            <person name="Cuomo C."/>
            <person name="de Hoog S."/>
            <person name="Gorbushina A."/>
            <person name="Stielow B."/>
            <person name="Teixiera M."/>
            <person name="Abouelleil A."/>
            <person name="Chapman S.B."/>
            <person name="Priest M."/>
            <person name="Young S.K."/>
            <person name="Wortman J."/>
            <person name="Nusbaum C."/>
            <person name="Birren B."/>
        </authorList>
    </citation>
    <scope>NUCLEOTIDE SEQUENCE [LARGE SCALE GENOMIC DNA]</scope>
    <source>
        <strain evidence="3 4">CBS 89968</strain>
    </source>
</reference>
<evidence type="ECO:0000313" key="4">
    <source>
        <dbReference type="Proteomes" id="UP000053328"/>
    </source>
</evidence>
<protein>
    <recommendedName>
        <fullName evidence="2">NAD(P)-binding domain-containing protein</fullName>
    </recommendedName>
</protein>
<dbReference type="EMBL" id="KN847499">
    <property type="protein sequence ID" value="KIW11465.1"/>
    <property type="molecule type" value="Genomic_DNA"/>
</dbReference>
<accession>A0A0D2AYK0</accession>
<dbReference type="Proteomes" id="UP000053328">
    <property type="component" value="Unassembled WGS sequence"/>
</dbReference>
<evidence type="ECO:0000313" key="3">
    <source>
        <dbReference type="EMBL" id="KIW11465.1"/>
    </source>
</evidence>
<evidence type="ECO:0000259" key="2">
    <source>
        <dbReference type="Pfam" id="PF13460"/>
    </source>
</evidence>
<dbReference type="VEuPathDB" id="FungiDB:PV08_10765"/>
<sequence length="240" mass="26030">MAGDKILVLGGTGPAGVCVLRELAHRGLPMIVYARSPSKIPSDLASDVLVEVIKGDMNDREALSTAVAKSKAIISLLGPNSMRQPKNTEYADYYRTTISLMEKHGVRRLFALGTTAIYQPEDHSSVSRFLMARLIKLLAGGAYHNFLAIQELFERDQVARDIDWTVFRVGNLSGSAEAEDWKTERGNGAAYAGPVAGSGWTNGITRSTLAKWLVDGVENGAQEWIHQMPAVSELAGDKAK</sequence>
<name>A0A0D2AYK0_9EURO</name>
<feature type="domain" description="NAD(P)-binding" evidence="2">
    <location>
        <begin position="10"/>
        <end position="216"/>
    </location>
</feature>
<proteinExistence type="inferred from homology"/>
<dbReference type="OrthoDB" id="10254221at2759"/>
<dbReference type="PANTHER" id="PTHR43355:SF2">
    <property type="entry name" value="FLAVIN REDUCTASE (NADPH)"/>
    <property type="match status" value="1"/>
</dbReference>
<comment type="similarity">
    <text evidence="1">Belongs to the avfA family.</text>
</comment>
<dbReference type="SUPFAM" id="SSF51735">
    <property type="entry name" value="NAD(P)-binding Rossmann-fold domains"/>
    <property type="match status" value="1"/>
</dbReference>
<dbReference type="GO" id="GO:0016646">
    <property type="term" value="F:oxidoreductase activity, acting on the CH-NH group of donors, NAD or NADP as acceptor"/>
    <property type="evidence" value="ECO:0007669"/>
    <property type="project" value="TreeGrafter"/>
</dbReference>
<evidence type="ECO:0000256" key="1">
    <source>
        <dbReference type="ARBA" id="ARBA00038376"/>
    </source>
</evidence>
<keyword evidence="4" id="KW-1185">Reference proteome</keyword>
<dbReference type="AlphaFoldDB" id="A0A0D2AYK0"/>
<dbReference type="Pfam" id="PF13460">
    <property type="entry name" value="NAD_binding_10"/>
    <property type="match status" value="1"/>
</dbReference>
<dbReference type="InterPro" id="IPR036291">
    <property type="entry name" value="NAD(P)-bd_dom_sf"/>
</dbReference>
<dbReference type="HOGENOM" id="CLU_025711_4_3_1"/>
<dbReference type="STRING" id="91928.A0A0D2AYK0"/>
<dbReference type="InterPro" id="IPR051606">
    <property type="entry name" value="Polyketide_Oxido-like"/>
</dbReference>
<dbReference type="RefSeq" id="XP_016231681.1">
    <property type="nucleotide sequence ID" value="XM_016385079.1"/>
</dbReference>